<accession>A0A8E2EW20</accession>
<dbReference type="EMBL" id="KV750241">
    <property type="protein sequence ID" value="OCL05670.1"/>
    <property type="molecule type" value="Genomic_DNA"/>
</dbReference>
<feature type="transmembrane region" description="Helical" evidence="4">
    <location>
        <begin position="7"/>
        <end position="27"/>
    </location>
</feature>
<dbReference type="AlphaFoldDB" id="A0A8E2EW20"/>
<protein>
    <submittedName>
        <fullName evidence="6">FAD/NAD(P)-binding domain-containing protein</fullName>
    </submittedName>
</protein>
<evidence type="ECO:0000256" key="1">
    <source>
        <dbReference type="ARBA" id="ARBA00022630"/>
    </source>
</evidence>
<evidence type="ECO:0000256" key="4">
    <source>
        <dbReference type="SAM" id="Phobius"/>
    </source>
</evidence>
<keyword evidence="4" id="KW-0472">Membrane</keyword>
<dbReference type="InterPro" id="IPR036188">
    <property type="entry name" value="FAD/NAD-bd_sf"/>
</dbReference>
<organism evidence="6 7">
    <name type="scientific">Glonium stellatum</name>
    <dbReference type="NCBI Taxonomy" id="574774"/>
    <lineage>
        <taxon>Eukaryota</taxon>
        <taxon>Fungi</taxon>
        <taxon>Dikarya</taxon>
        <taxon>Ascomycota</taxon>
        <taxon>Pezizomycotina</taxon>
        <taxon>Dothideomycetes</taxon>
        <taxon>Pleosporomycetidae</taxon>
        <taxon>Gloniales</taxon>
        <taxon>Gloniaceae</taxon>
        <taxon>Glonium</taxon>
    </lineage>
</organism>
<keyword evidence="4" id="KW-1133">Transmembrane helix</keyword>
<feature type="domain" description="FAD-binding" evidence="5">
    <location>
        <begin position="9"/>
        <end position="365"/>
    </location>
</feature>
<dbReference type="PRINTS" id="PR00420">
    <property type="entry name" value="RNGMNOXGNASE"/>
</dbReference>
<name>A0A8E2EW20_9PEZI</name>
<evidence type="ECO:0000313" key="7">
    <source>
        <dbReference type="Proteomes" id="UP000250140"/>
    </source>
</evidence>
<keyword evidence="1" id="KW-0285">Flavoprotein</keyword>
<evidence type="ECO:0000259" key="5">
    <source>
        <dbReference type="Pfam" id="PF01494"/>
    </source>
</evidence>
<dbReference type="GO" id="GO:0071949">
    <property type="term" value="F:FAD binding"/>
    <property type="evidence" value="ECO:0007669"/>
    <property type="project" value="InterPro"/>
</dbReference>
<dbReference type="Pfam" id="PF01494">
    <property type="entry name" value="FAD_binding_3"/>
    <property type="match status" value="1"/>
</dbReference>
<dbReference type="InterPro" id="IPR051104">
    <property type="entry name" value="FAD_monoxygenase"/>
</dbReference>
<dbReference type="SUPFAM" id="SSF51905">
    <property type="entry name" value="FAD/NAD(P)-binding domain"/>
    <property type="match status" value="1"/>
</dbReference>
<dbReference type="Proteomes" id="UP000250140">
    <property type="component" value="Unassembled WGS sequence"/>
</dbReference>
<proteinExistence type="predicted"/>
<dbReference type="GO" id="GO:0044550">
    <property type="term" value="P:secondary metabolite biosynthetic process"/>
    <property type="evidence" value="ECO:0007669"/>
    <property type="project" value="TreeGrafter"/>
</dbReference>
<reference evidence="6 7" key="1">
    <citation type="journal article" date="2016" name="Nat. Commun.">
        <title>Ectomycorrhizal ecology is imprinted in the genome of the dominant symbiotic fungus Cenococcum geophilum.</title>
        <authorList>
            <consortium name="DOE Joint Genome Institute"/>
            <person name="Peter M."/>
            <person name="Kohler A."/>
            <person name="Ohm R.A."/>
            <person name="Kuo A."/>
            <person name="Krutzmann J."/>
            <person name="Morin E."/>
            <person name="Arend M."/>
            <person name="Barry K.W."/>
            <person name="Binder M."/>
            <person name="Choi C."/>
            <person name="Clum A."/>
            <person name="Copeland A."/>
            <person name="Grisel N."/>
            <person name="Haridas S."/>
            <person name="Kipfer T."/>
            <person name="LaButti K."/>
            <person name="Lindquist E."/>
            <person name="Lipzen A."/>
            <person name="Maire R."/>
            <person name="Meier B."/>
            <person name="Mihaltcheva S."/>
            <person name="Molinier V."/>
            <person name="Murat C."/>
            <person name="Poggeler S."/>
            <person name="Quandt C.A."/>
            <person name="Sperisen C."/>
            <person name="Tritt A."/>
            <person name="Tisserant E."/>
            <person name="Crous P.W."/>
            <person name="Henrissat B."/>
            <person name="Nehls U."/>
            <person name="Egli S."/>
            <person name="Spatafora J.W."/>
            <person name="Grigoriev I.V."/>
            <person name="Martin F.M."/>
        </authorList>
    </citation>
    <scope>NUCLEOTIDE SEQUENCE [LARGE SCALE GENOMIC DNA]</scope>
    <source>
        <strain evidence="6 7">CBS 207.34</strain>
    </source>
</reference>
<keyword evidence="2" id="KW-0274">FAD</keyword>
<dbReference type="GO" id="GO:0016491">
    <property type="term" value="F:oxidoreductase activity"/>
    <property type="evidence" value="ECO:0007669"/>
    <property type="project" value="UniProtKB-KW"/>
</dbReference>
<keyword evidence="4" id="KW-0812">Transmembrane</keyword>
<gene>
    <name evidence="6" type="ORF">AOQ84DRAFT_93662</name>
</gene>
<dbReference type="PANTHER" id="PTHR46720">
    <property type="entry name" value="HYDROXYLASE, PUTATIVE (AFU_ORTHOLOGUE AFUA_3G01460)-RELATED"/>
    <property type="match status" value="1"/>
</dbReference>
<dbReference type="PANTHER" id="PTHR46720:SF3">
    <property type="entry name" value="FAD-BINDING DOMAIN-CONTAINING PROTEIN-RELATED"/>
    <property type="match status" value="1"/>
</dbReference>
<dbReference type="InterPro" id="IPR002938">
    <property type="entry name" value="FAD-bd"/>
</dbReference>
<dbReference type="Gene3D" id="3.50.50.60">
    <property type="entry name" value="FAD/NAD(P)-binding domain"/>
    <property type="match status" value="1"/>
</dbReference>
<evidence type="ECO:0000313" key="6">
    <source>
        <dbReference type="EMBL" id="OCL05670.1"/>
    </source>
</evidence>
<keyword evidence="7" id="KW-1185">Reference proteome</keyword>
<sequence length="425" mass="47075">MESSKTPFDIAIIGAGIGGLALAIGLLRQNVTYTLYEGASEYAAVGAGVALGPNALRAMDLIDSRFRGLYDSISTGNTSPEKEHSMMEALMIEEGFGEKHGWTGASWGSKHARTSAHRKALLDIMTSLIPLSTVKFNKRVNTLHQEGTRVFITFEDGEVVEADAVVGCDGIKSITRRAVLGATHPDLVEPTYAGRYAYRAIVPMQEAVKIIGCYAPDATMFMGPGASMSVYPISKGTECNVVALKKDNQPWIHKEFTKEVTREEMVGDFNIDSRLVKLLEWAKPLRWSLHHHISTPTYFKNCICILGDSAHASTPFQAAGAAQCLEDALILSRLLGLVQNSIDILNVFKVYDLIRRPRAQHVVQTSIEAGEIFSFSHPEIGNDMKKIVENCNRRFEWIWEHDLEADVKEAEEQFRILTMQGEQID</sequence>
<evidence type="ECO:0000256" key="3">
    <source>
        <dbReference type="ARBA" id="ARBA00023002"/>
    </source>
</evidence>
<keyword evidence="3" id="KW-0560">Oxidoreductase</keyword>
<evidence type="ECO:0000256" key="2">
    <source>
        <dbReference type="ARBA" id="ARBA00022827"/>
    </source>
</evidence>
<dbReference type="SUPFAM" id="SSF54373">
    <property type="entry name" value="FAD-linked reductases, C-terminal domain"/>
    <property type="match status" value="1"/>
</dbReference>
<dbReference type="OrthoDB" id="417877at2759"/>